<comment type="subcellular location">
    <subcellularLocation>
        <location evidence="1">Cytoplasm</location>
    </subcellularLocation>
</comment>
<keyword evidence="8 10" id="KW-0040">ANK repeat</keyword>
<dbReference type="PROSITE" id="PS50297">
    <property type="entry name" value="ANK_REP_REGION"/>
    <property type="match status" value="1"/>
</dbReference>
<evidence type="ECO:0000256" key="11">
    <source>
        <dbReference type="PROSITE-ProRule" id="PRU01389"/>
    </source>
</evidence>
<feature type="region of interest" description="Disordered" evidence="12">
    <location>
        <begin position="288"/>
        <end position="310"/>
    </location>
</feature>
<evidence type="ECO:0000313" key="14">
    <source>
        <dbReference type="EMBL" id="TKA64513.1"/>
    </source>
</evidence>
<evidence type="ECO:0000256" key="6">
    <source>
        <dbReference type="ARBA" id="ARBA00022759"/>
    </source>
</evidence>
<feature type="region of interest" description="Disordered" evidence="12">
    <location>
        <begin position="422"/>
        <end position="444"/>
    </location>
</feature>
<dbReference type="SUPFAM" id="SSF48403">
    <property type="entry name" value="Ankyrin repeat"/>
    <property type="match status" value="1"/>
</dbReference>
<accession>A0A4U0WQ19</accession>
<feature type="region of interest" description="Disordered" evidence="12">
    <location>
        <begin position="28"/>
        <end position="55"/>
    </location>
</feature>
<feature type="compositionally biased region" description="Basic and acidic residues" evidence="12">
    <location>
        <begin position="655"/>
        <end position="690"/>
    </location>
</feature>
<dbReference type="GO" id="GO:0036503">
    <property type="term" value="P:ERAD pathway"/>
    <property type="evidence" value="ECO:0007669"/>
    <property type="project" value="TreeGrafter"/>
</dbReference>
<evidence type="ECO:0000256" key="2">
    <source>
        <dbReference type="ARBA" id="ARBA00009262"/>
    </source>
</evidence>
<name>A0A4U0WQ19_9PEZI</name>
<dbReference type="PANTHER" id="PTHR16036:SF2">
    <property type="entry name" value="TRNA ENDONUCLEASE ANKZF1"/>
    <property type="match status" value="1"/>
</dbReference>
<dbReference type="PANTHER" id="PTHR16036">
    <property type="entry name" value="ANKYRIN REPEAT AND ZINC FINGER DOMAIN-CONTAINING PROTEIN 1"/>
    <property type="match status" value="1"/>
</dbReference>
<dbReference type="GO" id="GO:0016787">
    <property type="term" value="F:hydrolase activity"/>
    <property type="evidence" value="ECO:0007669"/>
    <property type="project" value="UniProtKB-KW"/>
</dbReference>
<keyword evidence="3 11" id="KW-0963">Cytoplasm</keyword>
<comment type="domain">
    <text evidence="11">The VLRF1 domain mediates binding to the 60S ribosomal subunit.</text>
</comment>
<feature type="region of interest" description="Disordered" evidence="12">
    <location>
        <begin position="110"/>
        <end position="177"/>
    </location>
</feature>
<evidence type="ECO:0000256" key="10">
    <source>
        <dbReference type="PROSITE-ProRule" id="PRU00023"/>
    </source>
</evidence>
<dbReference type="InterPro" id="IPR041175">
    <property type="entry name" value="VLRF1/Vms1"/>
</dbReference>
<evidence type="ECO:0000259" key="13">
    <source>
        <dbReference type="PROSITE" id="PS52044"/>
    </source>
</evidence>
<keyword evidence="7 11" id="KW-0378">Hydrolase</keyword>
<comment type="caution">
    <text evidence="14">The sequence shown here is derived from an EMBL/GenBank/DDBJ whole genome shotgun (WGS) entry which is preliminary data.</text>
</comment>
<evidence type="ECO:0000256" key="8">
    <source>
        <dbReference type="ARBA" id="ARBA00023043"/>
    </source>
</evidence>
<reference evidence="14 15" key="1">
    <citation type="submission" date="2017-03" db="EMBL/GenBank/DDBJ databases">
        <title>Genomes of endolithic fungi from Antarctica.</title>
        <authorList>
            <person name="Coleine C."/>
            <person name="Masonjones S."/>
            <person name="Stajich J.E."/>
        </authorList>
    </citation>
    <scope>NUCLEOTIDE SEQUENCE [LARGE SCALE GENOMIC DNA]</scope>
    <source>
        <strain evidence="14 15">CCFEE 5187</strain>
    </source>
</reference>
<keyword evidence="5" id="KW-0677">Repeat</keyword>
<evidence type="ECO:0000256" key="12">
    <source>
        <dbReference type="SAM" id="MobiDB-lite"/>
    </source>
</evidence>
<feature type="compositionally biased region" description="Low complexity" evidence="12">
    <location>
        <begin position="113"/>
        <end position="123"/>
    </location>
</feature>
<evidence type="ECO:0000256" key="7">
    <source>
        <dbReference type="ARBA" id="ARBA00022801"/>
    </source>
</evidence>
<protein>
    <recommendedName>
        <fullName evidence="13">VLRF1 domain-containing protein</fullName>
    </recommendedName>
</protein>
<evidence type="ECO:0000256" key="9">
    <source>
        <dbReference type="ARBA" id="ARBA00023054"/>
    </source>
</evidence>
<keyword evidence="6 11" id="KW-0255">Endonuclease</keyword>
<evidence type="ECO:0000313" key="15">
    <source>
        <dbReference type="Proteomes" id="UP000308768"/>
    </source>
</evidence>
<dbReference type="InterPro" id="IPR047139">
    <property type="entry name" value="ANKZ1/VMS1"/>
</dbReference>
<dbReference type="STRING" id="331657.A0A4U0WQ19"/>
<dbReference type="InterPro" id="IPR002110">
    <property type="entry name" value="Ankyrin_rpt"/>
</dbReference>
<dbReference type="Gene3D" id="1.25.40.20">
    <property type="entry name" value="Ankyrin repeat-containing domain"/>
    <property type="match status" value="1"/>
</dbReference>
<feature type="region of interest" description="Disordered" evidence="12">
    <location>
        <begin position="210"/>
        <end position="230"/>
    </location>
</feature>
<feature type="compositionally biased region" description="Low complexity" evidence="12">
    <location>
        <begin position="141"/>
        <end position="154"/>
    </location>
</feature>
<gene>
    <name evidence="14" type="ORF">B0A49_10224</name>
</gene>
<dbReference type="AlphaFoldDB" id="A0A4U0WQ19"/>
<evidence type="ECO:0000256" key="3">
    <source>
        <dbReference type="ARBA" id="ARBA00022490"/>
    </source>
</evidence>
<dbReference type="GO" id="GO:0005737">
    <property type="term" value="C:cytoplasm"/>
    <property type="evidence" value="ECO:0007669"/>
    <property type="project" value="UniProtKB-SubCell"/>
</dbReference>
<dbReference type="PROSITE" id="PS50088">
    <property type="entry name" value="ANK_REPEAT"/>
    <property type="match status" value="1"/>
</dbReference>
<feature type="domain" description="VLRF1" evidence="13">
    <location>
        <begin position="240"/>
        <end position="397"/>
    </location>
</feature>
<feature type="region of interest" description="Disordered" evidence="12">
    <location>
        <begin position="589"/>
        <end position="690"/>
    </location>
</feature>
<dbReference type="InterPro" id="IPR013087">
    <property type="entry name" value="Znf_C2H2_type"/>
</dbReference>
<dbReference type="Pfam" id="PF00023">
    <property type="entry name" value="Ank"/>
    <property type="match status" value="1"/>
</dbReference>
<evidence type="ECO:0000256" key="1">
    <source>
        <dbReference type="ARBA" id="ARBA00004496"/>
    </source>
</evidence>
<feature type="repeat" description="ANK" evidence="10">
    <location>
        <begin position="489"/>
        <end position="522"/>
    </location>
</feature>
<keyword evidence="9" id="KW-0175">Coiled coil</keyword>
<dbReference type="PROSITE" id="PS00028">
    <property type="entry name" value="ZINC_FINGER_C2H2_1"/>
    <property type="match status" value="1"/>
</dbReference>
<dbReference type="EMBL" id="NAJN01001254">
    <property type="protein sequence ID" value="TKA64513.1"/>
    <property type="molecule type" value="Genomic_DNA"/>
</dbReference>
<sequence>MAHAGEPLLQRPLYVFDLPEEILLTLQAKSQTDSTPTAPADTLPSTPTSEIQDGAPTTATSCALCGLAFPNVQEQRSHVRSDLHGYNLKQKMRGLQPVGEEDFDKLVGDLDESISGTDSSDSGSDSEDEEASGTGRKESTLSALLKKQAKLSASDMDDFAPKKRKRGSGKPPLVWFSTPKLPENTSLGIYRAIFSDAEQVEESHLVETIRKKQLPPTAPPKAPPTNPDSGGVALPSPAVVGPHYFLCMIGGGHFAAMLVSLAPKLTKKGGLDERNATVLAHKTFHRYTTRRKQGGAQSANDSAKGAAHSAGSSLRRYNEAALTTEVRALLSEWKAMIDTAELCFIRATGTTNRRTLFGPYDGQVLQQNDLRNRGFPFSTRRATQAELMRSFVELTRVKISTVDEAALAAASVAQESAKAAASASAKTSLPSKPSKPTPSKVDEEALLHTTQLQSLIRRSKAPALLPYLHSNDLPASYHFFPPDAPAHHHAPTPLHLAASLNSPTLVHALLVKAGADPAVRSAEGKTAFEIAGDRGTRDAFRVARWEIEAAQTSTSVANGDGKQGSKGGEALRHNWDWAAASVPPALSPASAAAVRAREKADGEAEKAAEAERRRAETERLRQEDREKEEKRREGRFGKGRVAGGGGVLKVQEMTAQERREEDAKGLTPEARMRLERERRARAAEERMRRA</sequence>
<evidence type="ECO:0000256" key="4">
    <source>
        <dbReference type="ARBA" id="ARBA00022722"/>
    </source>
</evidence>
<proteinExistence type="inferred from homology"/>
<dbReference type="Pfam" id="PF18826">
    <property type="entry name" value="bVLRF1"/>
    <property type="match status" value="1"/>
</dbReference>
<feature type="compositionally biased region" description="Basic and acidic residues" evidence="12">
    <location>
        <begin position="595"/>
        <end position="636"/>
    </location>
</feature>
<dbReference type="OrthoDB" id="429841at2759"/>
<organism evidence="14 15">
    <name type="scientific">Cryomyces minteri</name>
    <dbReference type="NCBI Taxonomy" id="331657"/>
    <lineage>
        <taxon>Eukaryota</taxon>
        <taxon>Fungi</taxon>
        <taxon>Dikarya</taxon>
        <taxon>Ascomycota</taxon>
        <taxon>Pezizomycotina</taxon>
        <taxon>Dothideomycetes</taxon>
        <taxon>Dothideomycetes incertae sedis</taxon>
        <taxon>Cryomyces</taxon>
    </lineage>
</organism>
<feature type="compositionally biased region" description="Low complexity" evidence="12">
    <location>
        <begin position="422"/>
        <end position="439"/>
    </location>
</feature>
<keyword evidence="4 11" id="KW-0540">Nuclease</keyword>
<dbReference type="PROSITE" id="PS52044">
    <property type="entry name" value="VLRF1"/>
    <property type="match status" value="1"/>
</dbReference>
<feature type="active site" evidence="11">
    <location>
        <position position="297"/>
    </location>
</feature>
<feature type="compositionally biased region" description="Pro residues" evidence="12">
    <location>
        <begin position="216"/>
        <end position="226"/>
    </location>
</feature>
<keyword evidence="15" id="KW-1185">Reference proteome</keyword>
<comment type="similarity">
    <text evidence="2 11">Belongs to the ANKZF1/VMS1 family.</text>
</comment>
<dbReference type="GO" id="GO:0004519">
    <property type="term" value="F:endonuclease activity"/>
    <property type="evidence" value="ECO:0007669"/>
    <property type="project" value="UniProtKB-KW"/>
</dbReference>
<dbReference type="InterPro" id="IPR036770">
    <property type="entry name" value="Ankyrin_rpt-contain_sf"/>
</dbReference>
<dbReference type="Proteomes" id="UP000308768">
    <property type="component" value="Unassembled WGS sequence"/>
</dbReference>
<evidence type="ECO:0000256" key="5">
    <source>
        <dbReference type="ARBA" id="ARBA00022737"/>
    </source>
</evidence>